<comment type="caution">
    <text evidence="3">The sequence shown here is derived from an EMBL/GenBank/DDBJ whole genome shotgun (WGS) entry which is preliminary data.</text>
</comment>
<dbReference type="InterPro" id="IPR004143">
    <property type="entry name" value="BPL_LPL_catalytic"/>
</dbReference>
<dbReference type="InterPro" id="IPR045864">
    <property type="entry name" value="aa-tRNA-synth_II/BPL/LPL"/>
</dbReference>
<evidence type="ECO:0000256" key="1">
    <source>
        <dbReference type="ARBA" id="ARBA00022598"/>
    </source>
</evidence>
<reference evidence="3" key="1">
    <citation type="journal article" date="2014" name="Int. J. Syst. Evol. Microbiol.">
        <title>Complete genome sequence of Corynebacterium casei LMG S-19264T (=DSM 44701T), isolated from a smear-ripened cheese.</title>
        <authorList>
            <consortium name="US DOE Joint Genome Institute (JGI-PGF)"/>
            <person name="Walter F."/>
            <person name="Albersmeier A."/>
            <person name="Kalinowski J."/>
            <person name="Ruckert C."/>
        </authorList>
    </citation>
    <scope>NUCLEOTIDE SEQUENCE</scope>
    <source>
        <strain evidence="3">CGMCC 1.12181</strain>
    </source>
</reference>
<dbReference type="PANTHER" id="PTHR12835:SF5">
    <property type="entry name" value="BIOTIN--PROTEIN LIGASE"/>
    <property type="match status" value="1"/>
</dbReference>
<dbReference type="SUPFAM" id="SSF55681">
    <property type="entry name" value="Class II aaRS and biotin synthetases"/>
    <property type="match status" value="1"/>
</dbReference>
<reference evidence="3" key="2">
    <citation type="submission" date="2020-09" db="EMBL/GenBank/DDBJ databases">
        <authorList>
            <person name="Sun Q."/>
            <person name="Zhou Y."/>
        </authorList>
    </citation>
    <scope>NUCLEOTIDE SEQUENCE</scope>
    <source>
        <strain evidence="3">CGMCC 1.12181</strain>
    </source>
</reference>
<organism evidence="3 4">
    <name type="scientific">Marinicella pacifica</name>
    <dbReference type="NCBI Taxonomy" id="1171543"/>
    <lineage>
        <taxon>Bacteria</taxon>
        <taxon>Pseudomonadati</taxon>
        <taxon>Pseudomonadota</taxon>
        <taxon>Gammaproteobacteria</taxon>
        <taxon>Lysobacterales</taxon>
        <taxon>Marinicellaceae</taxon>
        <taxon>Marinicella</taxon>
    </lineage>
</organism>
<dbReference type="PROSITE" id="PS51733">
    <property type="entry name" value="BPL_LPL_CATALYTIC"/>
    <property type="match status" value="1"/>
</dbReference>
<evidence type="ECO:0000313" key="4">
    <source>
        <dbReference type="Proteomes" id="UP000605253"/>
    </source>
</evidence>
<dbReference type="CDD" id="cd16442">
    <property type="entry name" value="BPL"/>
    <property type="match status" value="1"/>
</dbReference>
<dbReference type="EMBL" id="BMEO01000002">
    <property type="protein sequence ID" value="GGF87523.1"/>
    <property type="molecule type" value="Genomic_DNA"/>
</dbReference>
<dbReference type="Proteomes" id="UP000605253">
    <property type="component" value="Unassembled WGS sequence"/>
</dbReference>
<dbReference type="RefSeq" id="WP_188364167.1">
    <property type="nucleotide sequence ID" value="NZ_BAABJF010000032.1"/>
</dbReference>
<dbReference type="GO" id="GO:0005737">
    <property type="term" value="C:cytoplasm"/>
    <property type="evidence" value="ECO:0007669"/>
    <property type="project" value="TreeGrafter"/>
</dbReference>
<dbReference type="PANTHER" id="PTHR12835">
    <property type="entry name" value="BIOTIN PROTEIN LIGASE"/>
    <property type="match status" value="1"/>
</dbReference>
<proteinExistence type="predicted"/>
<evidence type="ECO:0000313" key="3">
    <source>
        <dbReference type="EMBL" id="GGF87523.1"/>
    </source>
</evidence>
<name>A0A917CI48_9GAMM</name>
<dbReference type="GO" id="GO:0004077">
    <property type="term" value="F:biotin--[biotin carboxyl-carrier protein] ligase activity"/>
    <property type="evidence" value="ECO:0007669"/>
    <property type="project" value="InterPro"/>
</dbReference>
<dbReference type="NCBIfam" id="TIGR00121">
    <property type="entry name" value="birA_ligase"/>
    <property type="match status" value="1"/>
</dbReference>
<keyword evidence="4" id="KW-1185">Reference proteome</keyword>
<protein>
    <submittedName>
        <fullName evidence="3">Bifunctional ligase/repressor BirA</fullName>
    </submittedName>
</protein>
<evidence type="ECO:0000259" key="2">
    <source>
        <dbReference type="PROSITE" id="PS51733"/>
    </source>
</evidence>
<keyword evidence="1 3" id="KW-0436">Ligase</keyword>
<gene>
    <name evidence="3" type="primary">birA</name>
    <name evidence="3" type="ORF">GCM10011365_05710</name>
</gene>
<feature type="domain" description="BPL/LPL catalytic" evidence="2">
    <location>
        <begin position="9"/>
        <end position="192"/>
    </location>
</feature>
<dbReference type="Gene3D" id="3.30.930.10">
    <property type="entry name" value="Bira Bifunctional Protein, Domain 2"/>
    <property type="match status" value="1"/>
</dbReference>
<sequence length="257" mass="29138">MTHHNQDDLFCYKEHLQNNHPETRIDIVAQTDSTQRQVKPNSVFIADSQQAGVGRRGNQWFSPAGRSISLSYRFCLPLTATELSGFQLTTALAVTAVMKHFGSPPQRLLKWPNDLCFEQRKFGGILINLSPNQDRQSTDVTVGIGLNWSLSEKTLTQIDQPVCNIPIANKPHRGLFIDQLLSRLKQVNQQFCDDGLKPFLKRWSHQDSLQNSRIELKQDRQIMQGDYAGLSPRGELQIRVNGQIRCFGSGEVRVRAL</sequence>
<dbReference type="InterPro" id="IPR004408">
    <property type="entry name" value="Biotin_CoA_COase_ligase"/>
</dbReference>
<dbReference type="Pfam" id="PF03099">
    <property type="entry name" value="BPL_LplA_LipB"/>
    <property type="match status" value="1"/>
</dbReference>
<accession>A0A917CI48</accession>
<dbReference type="Gene3D" id="2.30.30.100">
    <property type="match status" value="1"/>
</dbReference>
<dbReference type="AlphaFoldDB" id="A0A917CI48"/>